<dbReference type="Proteomes" id="UP001064489">
    <property type="component" value="Chromosome 2"/>
</dbReference>
<evidence type="ECO:0000313" key="2">
    <source>
        <dbReference type="Proteomes" id="UP001064489"/>
    </source>
</evidence>
<name>A0AAD5IFB0_ACENE</name>
<evidence type="ECO:0000313" key="1">
    <source>
        <dbReference type="EMBL" id="KAI9161331.1"/>
    </source>
</evidence>
<reference evidence="1" key="2">
    <citation type="submission" date="2023-02" db="EMBL/GenBank/DDBJ databases">
        <authorList>
            <person name="Swenson N.G."/>
            <person name="Wegrzyn J.L."/>
            <person name="Mcevoy S.L."/>
        </authorList>
    </citation>
    <scope>NUCLEOTIDE SEQUENCE</scope>
    <source>
        <strain evidence="1">91603</strain>
        <tissue evidence="1">Leaf</tissue>
    </source>
</reference>
<protein>
    <submittedName>
        <fullName evidence="1">Uncharacterized protein</fullName>
    </submittedName>
</protein>
<reference evidence="1" key="1">
    <citation type="journal article" date="2022" name="Plant J.">
        <title>Strategies of tolerance reflected in two North American maple genomes.</title>
        <authorList>
            <person name="McEvoy S.L."/>
            <person name="Sezen U.U."/>
            <person name="Trouern-Trend A."/>
            <person name="McMahon S.M."/>
            <person name="Schaberg P.G."/>
            <person name="Yang J."/>
            <person name="Wegrzyn J.L."/>
            <person name="Swenson N.G."/>
        </authorList>
    </citation>
    <scope>NUCLEOTIDE SEQUENCE</scope>
    <source>
        <strain evidence="1">91603</strain>
    </source>
</reference>
<accession>A0AAD5IFB0</accession>
<comment type="caution">
    <text evidence="1">The sequence shown here is derived from an EMBL/GenBank/DDBJ whole genome shotgun (WGS) entry which is preliminary data.</text>
</comment>
<dbReference type="EMBL" id="JAJSOW010000106">
    <property type="protein sequence ID" value="KAI9161331.1"/>
    <property type="molecule type" value="Genomic_DNA"/>
</dbReference>
<gene>
    <name evidence="1" type="ORF">LWI28_016427</name>
</gene>
<keyword evidence="2" id="KW-1185">Reference proteome</keyword>
<dbReference type="AlphaFoldDB" id="A0AAD5IFB0"/>
<sequence length="141" mass="15689">MQATLKYPYDLHLQFEWGMAAIQWNHLLAHEGPSLRNGGLCCYSGSDDSILEDKDSLGYEDHDEVGDKIGSLEDTCTNASIDIQQIIHIYWMMLPLNNLKMSSQEFVQSGSRLSTGIVIDSLAGTTSSVVTSPSMGFFMRY</sequence>
<organism evidence="1 2">
    <name type="scientific">Acer negundo</name>
    <name type="common">Box elder</name>
    <dbReference type="NCBI Taxonomy" id="4023"/>
    <lineage>
        <taxon>Eukaryota</taxon>
        <taxon>Viridiplantae</taxon>
        <taxon>Streptophyta</taxon>
        <taxon>Embryophyta</taxon>
        <taxon>Tracheophyta</taxon>
        <taxon>Spermatophyta</taxon>
        <taxon>Magnoliopsida</taxon>
        <taxon>eudicotyledons</taxon>
        <taxon>Gunneridae</taxon>
        <taxon>Pentapetalae</taxon>
        <taxon>rosids</taxon>
        <taxon>malvids</taxon>
        <taxon>Sapindales</taxon>
        <taxon>Sapindaceae</taxon>
        <taxon>Hippocastanoideae</taxon>
        <taxon>Acereae</taxon>
        <taxon>Acer</taxon>
    </lineage>
</organism>
<proteinExistence type="predicted"/>